<gene>
    <name evidence="11" type="ORF">KDW95_00295</name>
</gene>
<evidence type="ECO:0000313" key="12">
    <source>
        <dbReference type="Proteomes" id="UP001058461"/>
    </source>
</evidence>
<proteinExistence type="inferred from homology"/>
<evidence type="ECO:0000256" key="1">
    <source>
        <dbReference type="ARBA" id="ARBA00004141"/>
    </source>
</evidence>
<dbReference type="Pfam" id="PF01610">
    <property type="entry name" value="DDE_Tnp_ISL3"/>
    <property type="match status" value="1"/>
</dbReference>
<evidence type="ECO:0000256" key="8">
    <source>
        <dbReference type="ARBA" id="ARBA00023136"/>
    </source>
</evidence>
<evidence type="ECO:0000256" key="5">
    <source>
        <dbReference type="ARBA" id="ARBA00022989"/>
    </source>
</evidence>
<feature type="domain" description="Transposase IS204/IS1001/IS1096/IS1165 DDE" evidence="10">
    <location>
        <begin position="147"/>
        <end position="255"/>
    </location>
</feature>
<comment type="subcellular location">
    <subcellularLocation>
        <location evidence="1">Membrane</location>
        <topology evidence="1">Multi-pass membrane protein</topology>
    </subcellularLocation>
</comment>
<keyword evidence="12" id="KW-1185">Reference proteome</keyword>
<evidence type="ECO:0000256" key="7">
    <source>
        <dbReference type="ARBA" id="ARBA00023098"/>
    </source>
</evidence>
<keyword evidence="6" id="KW-0560">Oxidoreductase</keyword>
<keyword evidence="7" id="KW-0443">Lipid metabolism</keyword>
<evidence type="ECO:0000256" key="2">
    <source>
        <dbReference type="ARBA" id="ARBA00008749"/>
    </source>
</evidence>
<keyword evidence="8 9" id="KW-0472">Membrane</keyword>
<protein>
    <submittedName>
        <fullName evidence="11">Transposase</fullName>
    </submittedName>
</protein>
<feature type="transmembrane region" description="Helical" evidence="9">
    <location>
        <begin position="12"/>
        <end position="35"/>
    </location>
</feature>
<evidence type="ECO:0000256" key="4">
    <source>
        <dbReference type="ARBA" id="ARBA00022832"/>
    </source>
</evidence>
<dbReference type="InterPro" id="IPR002560">
    <property type="entry name" value="Transposase_DDE"/>
</dbReference>
<evidence type="ECO:0000256" key="6">
    <source>
        <dbReference type="ARBA" id="ARBA00023002"/>
    </source>
</evidence>
<dbReference type="EMBL" id="CP073347">
    <property type="protein sequence ID" value="UTW12170.1"/>
    <property type="molecule type" value="Genomic_DNA"/>
</dbReference>
<dbReference type="Proteomes" id="UP001058461">
    <property type="component" value="Chromosome"/>
</dbReference>
<evidence type="ECO:0000256" key="9">
    <source>
        <dbReference type="SAM" id="Phobius"/>
    </source>
</evidence>
<reference evidence="11" key="1">
    <citation type="submission" date="2021-04" db="EMBL/GenBank/DDBJ databases">
        <title>Oceanospirillales bacteria with DddD are important DMSP degraders in coastal seawater.</title>
        <authorList>
            <person name="Liu J."/>
        </authorList>
    </citation>
    <scope>NUCLEOTIDE SEQUENCE</scope>
    <source>
        <strain evidence="11">D13-1</strain>
    </source>
</reference>
<comment type="similarity">
    <text evidence="2">Belongs to the fatty acid desaturase type 2 family.</text>
</comment>
<dbReference type="PANTHER" id="PTHR11351:SF33">
    <property type="entry name" value="DELTA-9 FATTY ACID DESATURASE, DESA"/>
    <property type="match status" value="1"/>
</dbReference>
<name>A0ABY5HLQ6_9GAMM</name>
<organism evidence="11 12">
    <name type="scientific">Marinobacterium rhizophilum</name>
    <dbReference type="NCBI Taxonomy" id="420402"/>
    <lineage>
        <taxon>Bacteria</taxon>
        <taxon>Pseudomonadati</taxon>
        <taxon>Pseudomonadota</taxon>
        <taxon>Gammaproteobacteria</taxon>
        <taxon>Oceanospirillales</taxon>
        <taxon>Oceanospirillaceae</taxon>
        <taxon>Marinobacterium</taxon>
    </lineage>
</organism>
<keyword evidence="5 9" id="KW-1133">Transmembrane helix</keyword>
<evidence type="ECO:0000256" key="3">
    <source>
        <dbReference type="ARBA" id="ARBA00022692"/>
    </source>
</evidence>
<keyword evidence="4" id="KW-0276">Fatty acid metabolism</keyword>
<keyword evidence="3 9" id="KW-0812">Transmembrane</keyword>
<dbReference type="InterPro" id="IPR015876">
    <property type="entry name" value="Acyl-CoA_DS"/>
</dbReference>
<accession>A0ABY5HLQ6</accession>
<evidence type="ECO:0000313" key="11">
    <source>
        <dbReference type="EMBL" id="UTW12170.1"/>
    </source>
</evidence>
<dbReference type="RefSeq" id="WP_255854228.1">
    <property type="nucleotide sequence ID" value="NZ_CP073347.1"/>
</dbReference>
<sequence length="266" mass="30603">MERRLYSRHPAAGLGLMLLIDLLCFGALGLSIWAIQMVWIPFFAAGVINGLGHWSGYRNFETADASTNLIPFAVLIGGEELHNNHHAAPASPRLSFRCFELDIGWAYIRLLSWLRLARIRQTGLLPKLAADLSPKTWSSRLHVLSDYARQVLLPLLKRECQDASRPQRRLLRRARWLMLRETRKLTEQQRHCLERSLSLSRRLAIAYDYQLRLRALWQLPGRSTEMLRLALQDWCQDARQSGIDSLAEFAELVLKAQQRDPALART</sequence>
<dbReference type="PANTHER" id="PTHR11351">
    <property type="entry name" value="ACYL-COA DESATURASE"/>
    <property type="match status" value="1"/>
</dbReference>
<evidence type="ECO:0000259" key="10">
    <source>
        <dbReference type="Pfam" id="PF01610"/>
    </source>
</evidence>